<keyword evidence="5 6" id="KW-0482">Metalloprotease</keyword>
<name>E9AJG9_LEIMU</name>
<evidence type="ECO:0000256" key="4">
    <source>
        <dbReference type="ARBA" id="ARBA00022833"/>
    </source>
</evidence>
<dbReference type="AlphaFoldDB" id="E9AJG9"/>
<evidence type="ECO:0000256" key="1">
    <source>
        <dbReference type="ARBA" id="ARBA00022670"/>
    </source>
</evidence>
<keyword evidence="1 6" id="KW-0645">Protease</keyword>
<comment type="similarity">
    <text evidence="6">Belongs to the peptidase M3 family.</text>
</comment>
<feature type="compositionally biased region" description="Basic and acidic residues" evidence="7">
    <location>
        <begin position="31"/>
        <end position="51"/>
    </location>
</feature>
<dbReference type="GO" id="GO:0046872">
    <property type="term" value="F:metal ion binding"/>
    <property type="evidence" value="ECO:0007669"/>
    <property type="project" value="UniProtKB-UniRule"/>
</dbReference>
<proteinExistence type="inferred from homology"/>
<keyword evidence="3 6" id="KW-0378">Hydrolase</keyword>
<reference evidence="9 10" key="1">
    <citation type="journal article" date="2011" name="Genome Res.">
        <title>Chromosome and gene copy number variation allow major structural change between species and strains of Leishmania.</title>
        <authorList>
            <person name="Rogers M.B."/>
            <person name="Hilley J.D."/>
            <person name="Dickens N.J."/>
            <person name="Wilkes J."/>
            <person name="Bates P.A."/>
            <person name="Depledge D.P."/>
            <person name="Harris D."/>
            <person name="Her Y."/>
            <person name="Herzyk P."/>
            <person name="Imamura H."/>
            <person name="Otto T.D."/>
            <person name="Sanders M."/>
            <person name="Seeger K."/>
            <person name="Dujardin J.C."/>
            <person name="Berriman M."/>
            <person name="Smith D.F."/>
            <person name="Hertz-Fowler C."/>
            <person name="Mottram J.C."/>
        </authorList>
    </citation>
    <scope>NUCLEOTIDE SEQUENCE [LARGE SCALE GENOMIC DNA]</scope>
    <source>
        <strain evidence="9 10">MHOM/GT/2001/U1103</strain>
    </source>
</reference>
<accession>E9AJG9</accession>
<evidence type="ECO:0000313" key="9">
    <source>
        <dbReference type="EMBL" id="CBZ23066.1"/>
    </source>
</evidence>
<dbReference type="Gene3D" id="1.10.1370.40">
    <property type="match status" value="1"/>
</dbReference>
<dbReference type="InterPro" id="IPR045090">
    <property type="entry name" value="Pept_M3A_M3B"/>
</dbReference>
<keyword evidence="4 6" id="KW-0862">Zinc</keyword>
<gene>
    <name evidence="9" type="ORF">LMXM_01_0830</name>
</gene>
<keyword evidence="2 6" id="KW-0479">Metal-binding</keyword>
<dbReference type="GO" id="GO:0004222">
    <property type="term" value="F:metalloendopeptidase activity"/>
    <property type="evidence" value="ECO:0007669"/>
    <property type="project" value="InterPro"/>
</dbReference>
<dbReference type="VEuPathDB" id="TriTrypDB:LmxM.01.0830"/>
<evidence type="ECO:0000313" key="10">
    <source>
        <dbReference type="Proteomes" id="UP000007259"/>
    </source>
</evidence>
<evidence type="ECO:0000259" key="8">
    <source>
        <dbReference type="Pfam" id="PF01432"/>
    </source>
</evidence>
<dbReference type="EMBL" id="FR799554">
    <property type="protein sequence ID" value="CBZ23066.1"/>
    <property type="molecule type" value="Genomic_DNA"/>
</dbReference>
<evidence type="ECO:0000256" key="2">
    <source>
        <dbReference type="ARBA" id="ARBA00022723"/>
    </source>
</evidence>
<dbReference type="PANTHER" id="PTHR43660">
    <property type="entry name" value="DIPEPTIDYL CARBOXYPEPTIDASE"/>
    <property type="match status" value="1"/>
</dbReference>
<dbReference type="InterPro" id="IPR001567">
    <property type="entry name" value="Pept_M3A_M3B_dom"/>
</dbReference>
<dbReference type="SUPFAM" id="SSF55486">
    <property type="entry name" value="Metalloproteases ('zincins'), catalytic domain"/>
    <property type="match status" value="1"/>
</dbReference>
<dbReference type="GeneID" id="13452675"/>
<evidence type="ECO:0000256" key="3">
    <source>
        <dbReference type="ARBA" id="ARBA00022801"/>
    </source>
</evidence>
<dbReference type="RefSeq" id="XP_003871607.1">
    <property type="nucleotide sequence ID" value="XM_003871558.1"/>
</dbReference>
<dbReference type="KEGG" id="lmi:LMXM_01_0830"/>
<dbReference type="PhylomeDB" id="E9AJG9"/>
<evidence type="ECO:0000256" key="6">
    <source>
        <dbReference type="RuleBase" id="RU003435"/>
    </source>
</evidence>
<dbReference type="GO" id="GO:0006508">
    <property type="term" value="P:proteolysis"/>
    <property type="evidence" value="ECO:0007669"/>
    <property type="project" value="UniProtKB-KW"/>
</dbReference>
<keyword evidence="10" id="KW-1185">Reference proteome</keyword>
<dbReference type="Pfam" id="PF01432">
    <property type="entry name" value="Peptidase_M3"/>
    <property type="match status" value="1"/>
</dbReference>
<dbReference type="OrthoDB" id="534666at2759"/>
<protein>
    <recommendedName>
        <fullName evidence="8">Peptidase M3A/M3B catalytic domain-containing protein</fullName>
    </recommendedName>
</protein>
<feature type="region of interest" description="Disordered" evidence="7">
    <location>
        <begin position="1"/>
        <end position="90"/>
    </location>
</feature>
<comment type="cofactor">
    <cofactor evidence="6">
        <name>Zn(2+)</name>
        <dbReference type="ChEBI" id="CHEBI:29105"/>
    </cofactor>
    <text evidence="6">Binds 1 zinc ion.</text>
</comment>
<evidence type="ECO:0000256" key="7">
    <source>
        <dbReference type="SAM" id="MobiDB-lite"/>
    </source>
</evidence>
<sequence length="255" mass="27452">MADPGIYGGLAARYGRRSGIEGEGGGGGRHQANDSRGGRARKQQQDPDENKRKPHLEPNNALGSGVPHTAGEPYGVTMRRRTDPPARHPNAMTFGMFGCPADPLAIPPLGPYPRARGRGGARMTFPVHQSPPLCQKPVAHDALNIWKPAEGTPDFLGRNDGTTLFHEFGHGLHGIPSNPKHSTLPGTNPARDLPEFPSQNNEHWGAHDAVLGNCALRYEKKGPIPRAPVDRTKAAGARRARFHTTEVARAAQLDL</sequence>
<evidence type="ECO:0000256" key="5">
    <source>
        <dbReference type="ARBA" id="ARBA00023049"/>
    </source>
</evidence>
<dbReference type="PANTHER" id="PTHR43660:SF1">
    <property type="entry name" value="DIPEPTIDYL CARBOXYPEPTIDASE"/>
    <property type="match status" value="1"/>
</dbReference>
<organism evidence="9 10">
    <name type="scientific">Leishmania mexicana (strain MHOM/GT/2001/U1103)</name>
    <dbReference type="NCBI Taxonomy" id="929439"/>
    <lineage>
        <taxon>Eukaryota</taxon>
        <taxon>Discoba</taxon>
        <taxon>Euglenozoa</taxon>
        <taxon>Kinetoplastea</taxon>
        <taxon>Metakinetoplastina</taxon>
        <taxon>Trypanosomatida</taxon>
        <taxon>Trypanosomatidae</taxon>
        <taxon>Leishmaniinae</taxon>
        <taxon>Leishmania</taxon>
    </lineage>
</organism>
<dbReference type="Proteomes" id="UP000007259">
    <property type="component" value="Chromosome 1"/>
</dbReference>
<feature type="domain" description="Peptidase M3A/M3B catalytic" evidence="8">
    <location>
        <begin position="39"/>
        <end position="255"/>
    </location>
</feature>